<evidence type="ECO:0000313" key="4">
    <source>
        <dbReference type="Proteomes" id="UP000831537"/>
    </source>
</evidence>
<dbReference type="SUPFAM" id="SSF53448">
    <property type="entry name" value="Nucleotide-diphospho-sugar transferases"/>
    <property type="match status" value="1"/>
</dbReference>
<proteinExistence type="inferred from homology"/>
<sequence>MNTPLVTVFIPVYNCEDYIVETLDSMLNQTYKNLEILLVNDGSTDKSVEVINSFNDPRIKLINNEKNMGIPFSRNVGLTRAAGDYLVIMDSDDISVRTRVEEQVKYMENNPEIDAAGSYYIKFNDSNERKIRPSNFTKPEELKIELMFFNPIANPSAIVRMNTVSKHKLTYSLEHFVSQDYGFWAQLSKVGKISIIPEYLLKYRSGHENITKKSKANKTLKRKAVISSIQLDLLNYYEFNLNNDELEIYHDFFSFNYSSIEQIESIINLVQKIKHFGEASRHFDQATFSYVLEDAVFRGITNQRISLLKKLKLCSSLVKSDKTRRYAYIIIKHVYHTIRRY</sequence>
<dbReference type="PANTHER" id="PTHR22916">
    <property type="entry name" value="GLYCOSYLTRANSFERASE"/>
    <property type="match status" value="1"/>
</dbReference>
<dbReference type="CDD" id="cd00761">
    <property type="entry name" value="Glyco_tranf_GTA_type"/>
    <property type="match status" value="1"/>
</dbReference>
<feature type="domain" description="Glycosyltransferase 2-like" evidence="2">
    <location>
        <begin position="7"/>
        <end position="134"/>
    </location>
</feature>
<protein>
    <submittedName>
        <fullName evidence="3">Glycosyltransferase family 2 protein</fullName>
    </submittedName>
</protein>
<gene>
    <name evidence="3" type="ORF">MUN87_09280</name>
</gene>
<evidence type="ECO:0000259" key="2">
    <source>
        <dbReference type="Pfam" id="PF00535"/>
    </source>
</evidence>
<dbReference type="Gene3D" id="3.90.550.10">
    <property type="entry name" value="Spore Coat Polysaccharide Biosynthesis Protein SpsA, Chain A"/>
    <property type="match status" value="1"/>
</dbReference>
<reference evidence="3 4" key="1">
    <citation type="submission" date="2022-04" db="EMBL/GenBank/DDBJ databases">
        <title>Gracilibacillus sp. isolated from saltern.</title>
        <authorList>
            <person name="Won M."/>
            <person name="Lee C.-M."/>
            <person name="Woen H.-Y."/>
            <person name="Kwon S.-W."/>
        </authorList>
    </citation>
    <scope>NUCLEOTIDE SEQUENCE [LARGE SCALE GENOMIC DNA]</scope>
    <source>
        <strain evidence="3 4">SSPM10-3</strain>
    </source>
</reference>
<dbReference type="EMBL" id="CP095071">
    <property type="protein sequence ID" value="UOQ87050.1"/>
    <property type="molecule type" value="Genomic_DNA"/>
</dbReference>
<dbReference type="RefSeq" id="WP_244747492.1">
    <property type="nucleotide sequence ID" value="NZ_CP095071.1"/>
</dbReference>
<dbReference type="Proteomes" id="UP000831537">
    <property type="component" value="Chromosome"/>
</dbReference>
<accession>A0ABY4GSV1</accession>
<evidence type="ECO:0000256" key="1">
    <source>
        <dbReference type="ARBA" id="ARBA00006739"/>
    </source>
</evidence>
<dbReference type="InterPro" id="IPR001173">
    <property type="entry name" value="Glyco_trans_2-like"/>
</dbReference>
<organism evidence="3 4">
    <name type="scientific">Gracilibacillus salinarum</name>
    <dbReference type="NCBI Taxonomy" id="2932255"/>
    <lineage>
        <taxon>Bacteria</taxon>
        <taxon>Bacillati</taxon>
        <taxon>Bacillota</taxon>
        <taxon>Bacilli</taxon>
        <taxon>Bacillales</taxon>
        <taxon>Bacillaceae</taxon>
        <taxon>Gracilibacillus</taxon>
    </lineage>
</organism>
<comment type="similarity">
    <text evidence="1">Belongs to the glycosyltransferase 2 family.</text>
</comment>
<dbReference type="PANTHER" id="PTHR22916:SF3">
    <property type="entry name" value="UDP-GLCNAC:BETAGAL BETA-1,3-N-ACETYLGLUCOSAMINYLTRANSFERASE-LIKE PROTEIN 1"/>
    <property type="match status" value="1"/>
</dbReference>
<keyword evidence="4" id="KW-1185">Reference proteome</keyword>
<name>A0ABY4GSV1_9BACI</name>
<dbReference type="Pfam" id="PF00535">
    <property type="entry name" value="Glycos_transf_2"/>
    <property type="match status" value="1"/>
</dbReference>
<evidence type="ECO:0000313" key="3">
    <source>
        <dbReference type="EMBL" id="UOQ87050.1"/>
    </source>
</evidence>
<dbReference type="InterPro" id="IPR029044">
    <property type="entry name" value="Nucleotide-diphossugar_trans"/>
</dbReference>